<dbReference type="Proteomes" id="UP000682403">
    <property type="component" value="Unassembled WGS sequence"/>
</dbReference>
<keyword evidence="2" id="KW-1185">Reference proteome</keyword>
<accession>A0ABS5LBT2</accession>
<protein>
    <submittedName>
        <fullName evidence="1">Uncharacterized protein</fullName>
    </submittedName>
</protein>
<proteinExistence type="predicted"/>
<gene>
    <name evidence="1" type="ORF">J9317_04510</name>
</gene>
<evidence type="ECO:0000313" key="2">
    <source>
        <dbReference type="Proteomes" id="UP000682403"/>
    </source>
</evidence>
<dbReference type="RefSeq" id="WP_211556667.1">
    <property type="nucleotide sequence ID" value="NZ_JAGVRK010000001.1"/>
</dbReference>
<organism evidence="1 2">
    <name type="scientific">Metabacillus flavus</name>
    <dbReference type="NCBI Taxonomy" id="2823519"/>
    <lineage>
        <taxon>Bacteria</taxon>
        <taxon>Bacillati</taxon>
        <taxon>Bacillota</taxon>
        <taxon>Bacilli</taxon>
        <taxon>Bacillales</taxon>
        <taxon>Bacillaceae</taxon>
        <taxon>Metabacillus</taxon>
    </lineage>
</organism>
<evidence type="ECO:0000313" key="1">
    <source>
        <dbReference type="EMBL" id="MBS2968018.1"/>
    </source>
</evidence>
<name>A0ABS5LBT2_9BACI</name>
<sequence>MKRFGKRFFITSYILLKLISNEPVEDERIYVPLIEGKSTEQTKEMQHGSSKK</sequence>
<comment type="caution">
    <text evidence="1">The sequence shown here is derived from an EMBL/GenBank/DDBJ whole genome shotgun (WGS) entry which is preliminary data.</text>
</comment>
<dbReference type="EMBL" id="JAGVRK010000001">
    <property type="protein sequence ID" value="MBS2968018.1"/>
    <property type="molecule type" value="Genomic_DNA"/>
</dbReference>
<reference evidence="1 2" key="1">
    <citation type="submission" date="2021-04" db="EMBL/GenBank/DDBJ databases">
        <title>Metabacillus sp. strain KIGAM252 whole genome sequence.</title>
        <authorList>
            <person name="Seo M.-J."/>
            <person name="Cho E.-S."/>
            <person name="Hwang C.Y."/>
            <person name="Yoon D.J."/>
        </authorList>
    </citation>
    <scope>NUCLEOTIDE SEQUENCE [LARGE SCALE GENOMIC DNA]</scope>
    <source>
        <strain evidence="1 2">KIGAM252</strain>
    </source>
</reference>